<dbReference type="InterPro" id="IPR013078">
    <property type="entry name" value="His_Pase_superF_clade-1"/>
</dbReference>
<feature type="binding site" evidence="1">
    <location>
        <position position="63"/>
    </location>
    <ligand>
        <name>substrate</name>
    </ligand>
</feature>
<dbReference type="EMBL" id="UPHU01000001">
    <property type="protein sequence ID" value="VBA53856.1"/>
    <property type="molecule type" value="Genomic_DNA"/>
</dbReference>
<dbReference type="OrthoDB" id="4697614at2"/>
<evidence type="ECO:0000313" key="3">
    <source>
        <dbReference type="Proteomes" id="UP000268285"/>
    </source>
</evidence>
<dbReference type="CDD" id="cd07067">
    <property type="entry name" value="HP_PGM_like"/>
    <property type="match status" value="1"/>
</dbReference>
<sequence>MPTSGVDRVYLTRHGRTALNADGRLRGLSDPPLDDVGKVEAKQLGEALAAFRPRVVISSPLQRAVSTAQAIGEAAHIGVEIDHRLNDRDYGPWTGQPRTQVEERFGSVDAAPGVEPADAVAARALAAFTELTREYHEGPLVLVSHDAFNTALLRMLNPALEGIEQRTACYNQITRDAAGWRVDYYDHKPR</sequence>
<evidence type="ECO:0000256" key="1">
    <source>
        <dbReference type="PIRSR" id="PIRSR613078-2"/>
    </source>
</evidence>
<accession>A0A498QXH7</accession>
<proteinExistence type="predicted"/>
<dbReference type="Pfam" id="PF00300">
    <property type="entry name" value="His_Phos_1"/>
    <property type="match status" value="1"/>
</dbReference>
<dbReference type="InterPro" id="IPR029033">
    <property type="entry name" value="His_PPase_superfam"/>
</dbReference>
<gene>
    <name evidence="2" type="primary">pspA_4</name>
    <name evidence="2" type="ORF">LAUMK142_04341</name>
</gene>
<organism evidence="2 3">
    <name type="scientific">Mycobacterium pseudokansasii</name>
    <dbReference type="NCBI Taxonomy" id="2341080"/>
    <lineage>
        <taxon>Bacteria</taxon>
        <taxon>Bacillati</taxon>
        <taxon>Actinomycetota</taxon>
        <taxon>Actinomycetes</taxon>
        <taxon>Mycobacteriales</taxon>
        <taxon>Mycobacteriaceae</taxon>
        <taxon>Mycobacterium</taxon>
    </lineage>
</organism>
<keyword evidence="2" id="KW-0378">Hydrolase</keyword>
<dbReference type="GO" id="GO:0005737">
    <property type="term" value="C:cytoplasm"/>
    <property type="evidence" value="ECO:0007669"/>
    <property type="project" value="TreeGrafter"/>
</dbReference>
<dbReference type="RefSeq" id="WP_036401648.1">
    <property type="nucleotide sequence ID" value="NZ_JAIENV010000205.1"/>
</dbReference>
<protein>
    <submittedName>
        <fullName evidence="2">Phosphoserine phosphatase 1</fullName>
        <ecNumber evidence="2">3.1.3.3</ecNumber>
    </submittedName>
</protein>
<dbReference type="PANTHER" id="PTHR48100">
    <property type="entry name" value="BROAD-SPECIFICITY PHOSPHATASE YOR283W-RELATED"/>
    <property type="match status" value="1"/>
</dbReference>
<dbReference type="EC" id="3.1.3.3" evidence="2"/>
<feature type="binding site" evidence="1">
    <location>
        <begin position="13"/>
        <end position="20"/>
    </location>
    <ligand>
        <name>substrate</name>
    </ligand>
</feature>
<reference evidence="2 3" key="1">
    <citation type="submission" date="2018-09" db="EMBL/GenBank/DDBJ databases">
        <authorList>
            <person name="Tagini F."/>
        </authorList>
    </citation>
    <scope>NUCLEOTIDE SEQUENCE [LARGE SCALE GENOMIC DNA]</scope>
    <source>
        <strain evidence="2 3">MK142</strain>
    </source>
</reference>
<keyword evidence="3" id="KW-1185">Reference proteome</keyword>
<dbReference type="InterPro" id="IPR050275">
    <property type="entry name" value="PGM_Phosphatase"/>
</dbReference>
<name>A0A498QXH7_9MYCO</name>
<evidence type="ECO:0000313" key="2">
    <source>
        <dbReference type="EMBL" id="VBA53856.1"/>
    </source>
</evidence>
<dbReference type="SMART" id="SM00855">
    <property type="entry name" value="PGAM"/>
    <property type="match status" value="1"/>
</dbReference>
<dbReference type="PANTHER" id="PTHR48100:SF1">
    <property type="entry name" value="HISTIDINE PHOSPHATASE FAMILY PROTEIN-RELATED"/>
    <property type="match status" value="1"/>
</dbReference>
<dbReference type="SUPFAM" id="SSF53254">
    <property type="entry name" value="Phosphoglycerate mutase-like"/>
    <property type="match status" value="1"/>
</dbReference>
<dbReference type="AlphaFoldDB" id="A0A498QXH7"/>
<dbReference type="GO" id="GO:0016791">
    <property type="term" value="F:phosphatase activity"/>
    <property type="evidence" value="ECO:0007669"/>
    <property type="project" value="TreeGrafter"/>
</dbReference>
<dbReference type="Proteomes" id="UP000268285">
    <property type="component" value="Unassembled WGS sequence"/>
</dbReference>
<dbReference type="Gene3D" id="3.40.50.1240">
    <property type="entry name" value="Phosphoglycerate mutase-like"/>
    <property type="match status" value="1"/>
</dbReference>